<dbReference type="PANTHER" id="PTHR34818">
    <property type="entry name" value="PROTEIN BLI-3"/>
    <property type="match status" value="1"/>
</dbReference>
<sequence>MSTSLAKEFWDRLDDTRTGMLAADTARAIPMSHYVDSDAKVLWFITANGTELAKSAQTGASAEYIVTSNDEHLYARIDGRVQAVRDEKKLDEIWSAVAAAWFKDGRKDDDIQLVRMDLTEAEVWTTGGSISFLYEISKAHMTDQKPDLGEHGTLRF</sequence>
<dbReference type="EMBL" id="LAZR01001873">
    <property type="protein sequence ID" value="KKN37747.1"/>
    <property type="molecule type" value="Genomic_DNA"/>
</dbReference>
<reference evidence="2" key="1">
    <citation type="journal article" date="2015" name="Nature">
        <title>Complex archaea that bridge the gap between prokaryotes and eukaryotes.</title>
        <authorList>
            <person name="Spang A."/>
            <person name="Saw J.H."/>
            <person name="Jorgensen S.L."/>
            <person name="Zaremba-Niedzwiedzka K."/>
            <person name="Martijn J."/>
            <person name="Lind A.E."/>
            <person name="van Eijk R."/>
            <person name="Schleper C."/>
            <person name="Guy L."/>
            <person name="Ettema T.J."/>
        </authorList>
    </citation>
    <scope>NUCLEOTIDE SEQUENCE</scope>
</reference>
<gene>
    <name evidence="2" type="ORF">LCGC14_0760300</name>
</gene>
<dbReference type="SUPFAM" id="SSF50475">
    <property type="entry name" value="FMN-binding split barrel"/>
    <property type="match status" value="1"/>
</dbReference>
<protein>
    <recommendedName>
        <fullName evidence="1">General stress protein FMN-binding split barrel domain-containing protein</fullName>
    </recommendedName>
</protein>
<dbReference type="Gene3D" id="2.30.110.10">
    <property type="entry name" value="Electron Transport, Fmn-binding Protein, Chain A"/>
    <property type="match status" value="1"/>
</dbReference>
<dbReference type="InterPro" id="IPR038725">
    <property type="entry name" value="YdaG_split_barrel_FMN-bd"/>
</dbReference>
<proteinExistence type="predicted"/>
<dbReference type="PANTHER" id="PTHR34818:SF1">
    <property type="entry name" value="PROTEIN BLI-3"/>
    <property type="match status" value="1"/>
</dbReference>
<name>A0A0F9QL74_9ZZZZ</name>
<evidence type="ECO:0000313" key="2">
    <source>
        <dbReference type="EMBL" id="KKN37747.1"/>
    </source>
</evidence>
<dbReference type="InterPro" id="IPR012349">
    <property type="entry name" value="Split_barrel_FMN-bd"/>
</dbReference>
<organism evidence="2">
    <name type="scientific">marine sediment metagenome</name>
    <dbReference type="NCBI Taxonomy" id="412755"/>
    <lineage>
        <taxon>unclassified sequences</taxon>
        <taxon>metagenomes</taxon>
        <taxon>ecological metagenomes</taxon>
    </lineage>
</organism>
<accession>A0A0F9QL74</accession>
<feature type="domain" description="General stress protein FMN-binding split barrel" evidence="1">
    <location>
        <begin position="7"/>
        <end position="147"/>
    </location>
</feature>
<evidence type="ECO:0000259" key="1">
    <source>
        <dbReference type="Pfam" id="PF16242"/>
    </source>
</evidence>
<dbReference type="Pfam" id="PF16242">
    <property type="entry name" value="Pyrid_ox_like"/>
    <property type="match status" value="1"/>
</dbReference>
<dbReference type="AlphaFoldDB" id="A0A0F9QL74"/>
<comment type="caution">
    <text evidence="2">The sequence shown here is derived from an EMBL/GenBank/DDBJ whole genome shotgun (WGS) entry which is preliminary data.</text>
</comment>
<dbReference type="InterPro" id="IPR052917">
    <property type="entry name" value="Stress-Dev_Protein"/>
</dbReference>